<reference evidence="3" key="1">
    <citation type="submission" date="2020-08" db="EMBL/GenBank/DDBJ databases">
        <title>Multicomponent nature underlies the extraordinary mechanical properties of spider dragline silk.</title>
        <authorList>
            <person name="Kono N."/>
            <person name="Nakamura H."/>
            <person name="Mori M."/>
            <person name="Yoshida Y."/>
            <person name="Ohtoshi R."/>
            <person name="Malay A.D."/>
            <person name="Moran D.A.P."/>
            <person name="Tomita M."/>
            <person name="Numata K."/>
            <person name="Arakawa K."/>
        </authorList>
    </citation>
    <scope>NUCLEOTIDE SEQUENCE</scope>
</reference>
<keyword evidence="4" id="KW-1185">Reference proteome</keyword>
<feature type="transmembrane region" description="Helical" evidence="2">
    <location>
        <begin position="253"/>
        <end position="278"/>
    </location>
</feature>
<feature type="transmembrane region" description="Helical" evidence="2">
    <location>
        <begin position="284"/>
        <end position="307"/>
    </location>
</feature>
<feature type="transmembrane region" description="Helical" evidence="2">
    <location>
        <begin position="211"/>
        <end position="232"/>
    </location>
</feature>
<name>A0A8X6JGZ5_NEPPI</name>
<gene>
    <name evidence="3" type="ORF">NPIL_227811</name>
</gene>
<keyword evidence="2" id="KW-0812">Transmembrane</keyword>
<accession>A0A8X6JGZ5</accession>
<feature type="transmembrane region" description="Helical" evidence="2">
    <location>
        <begin position="132"/>
        <end position="153"/>
    </location>
</feature>
<proteinExistence type="predicted"/>
<evidence type="ECO:0000256" key="2">
    <source>
        <dbReference type="SAM" id="Phobius"/>
    </source>
</evidence>
<dbReference type="InterPro" id="IPR029201">
    <property type="entry name" value="Jiraiya"/>
</dbReference>
<evidence type="ECO:0000313" key="3">
    <source>
        <dbReference type="EMBL" id="GFS29564.1"/>
    </source>
</evidence>
<keyword evidence="2" id="KW-0472">Membrane</keyword>
<dbReference type="PANTHER" id="PTHR39947:SF1">
    <property type="entry name" value="IP19862P"/>
    <property type="match status" value="1"/>
</dbReference>
<feature type="compositionally biased region" description="Low complexity" evidence="1">
    <location>
        <begin position="1"/>
        <end position="16"/>
    </location>
</feature>
<evidence type="ECO:0000256" key="1">
    <source>
        <dbReference type="SAM" id="MobiDB-lite"/>
    </source>
</evidence>
<organism evidence="3 4">
    <name type="scientific">Nephila pilipes</name>
    <name type="common">Giant wood spider</name>
    <name type="synonym">Nephila maculata</name>
    <dbReference type="NCBI Taxonomy" id="299642"/>
    <lineage>
        <taxon>Eukaryota</taxon>
        <taxon>Metazoa</taxon>
        <taxon>Ecdysozoa</taxon>
        <taxon>Arthropoda</taxon>
        <taxon>Chelicerata</taxon>
        <taxon>Arachnida</taxon>
        <taxon>Araneae</taxon>
        <taxon>Araneomorphae</taxon>
        <taxon>Entelegynae</taxon>
        <taxon>Araneoidea</taxon>
        <taxon>Nephilidae</taxon>
        <taxon>Nephila</taxon>
    </lineage>
</organism>
<feature type="compositionally biased region" description="Polar residues" evidence="1">
    <location>
        <begin position="43"/>
        <end position="55"/>
    </location>
</feature>
<comment type="caution">
    <text evidence="3">The sequence shown here is derived from an EMBL/GenBank/DDBJ whole genome shotgun (WGS) entry which is preliminary data.</text>
</comment>
<dbReference type="EMBL" id="BMAW01041573">
    <property type="protein sequence ID" value="GFS29564.1"/>
    <property type="molecule type" value="Genomic_DNA"/>
</dbReference>
<keyword evidence="2" id="KW-1133">Transmembrane helix</keyword>
<dbReference type="Pfam" id="PF15038">
    <property type="entry name" value="Jiraiya"/>
    <property type="match status" value="1"/>
</dbReference>
<dbReference type="OrthoDB" id="10056560at2759"/>
<evidence type="ECO:0000313" key="4">
    <source>
        <dbReference type="Proteomes" id="UP000887013"/>
    </source>
</evidence>
<sequence>MSTVSIEPSTSPTPSSHKLNGSINQRINISALGTPSNKHHHGSISTPTSKIAHSSTPLHVNPQNASIMGPPSIGVANITLNSNATTKPLLDISRTSIHPGSVLDASRRTPNITLKETTAVEDDDRHGIYQMLASLALLCVLSLLMSFLALFFLQKLGPMMSAVQTLEPPSSERPSVKSTYVTKAPPKRIVVTSEEYVTVYQVSVALSTLTISLDLCCLFVCCIQFLFAIKLLKTPQGDERTHKFLKRSSHTRILAIGGFFLSIPLFFTGIILFTFIHFNEVPAMATSIVIGLGIVFCGVASVHNVYLWQWEKTRACKDLQQSRLSQLGLDCSAQRAVELSTLV</sequence>
<dbReference type="AlphaFoldDB" id="A0A8X6JGZ5"/>
<dbReference type="PANTHER" id="PTHR39947">
    <property type="entry name" value="IP19862P"/>
    <property type="match status" value="1"/>
</dbReference>
<feature type="region of interest" description="Disordered" evidence="1">
    <location>
        <begin position="1"/>
        <end position="55"/>
    </location>
</feature>
<dbReference type="Proteomes" id="UP000887013">
    <property type="component" value="Unassembled WGS sequence"/>
</dbReference>
<feature type="compositionally biased region" description="Polar residues" evidence="1">
    <location>
        <begin position="17"/>
        <end position="36"/>
    </location>
</feature>
<protein>
    <submittedName>
        <fullName evidence="3">Uncharacterized protein</fullName>
    </submittedName>
</protein>